<feature type="compositionally biased region" description="Polar residues" evidence="1">
    <location>
        <begin position="207"/>
        <end position="228"/>
    </location>
</feature>
<dbReference type="Proteomes" id="UP001222027">
    <property type="component" value="Unassembled WGS sequence"/>
</dbReference>
<protein>
    <recommendedName>
        <fullName evidence="4">Protein TSSC4</fullName>
    </recommendedName>
</protein>
<feature type="region of interest" description="Disordered" evidence="1">
    <location>
        <begin position="245"/>
        <end position="272"/>
    </location>
</feature>
<feature type="region of interest" description="Disordered" evidence="1">
    <location>
        <begin position="1"/>
        <end position="44"/>
    </location>
</feature>
<feature type="compositionally biased region" description="Acidic residues" evidence="1">
    <location>
        <begin position="251"/>
        <end position="272"/>
    </location>
</feature>
<comment type="caution">
    <text evidence="2">The sequence shown here is derived from an EMBL/GenBank/DDBJ whole genome shotgun (WGS) entry which is preliminary data.</text>
</comment>
<dbReference type="PANTHER" id="PTHR47512">
    <property type="entry name" value="EXPRESSED PROTEIN"/>
    <property type="match status" value="1"/>
</dbReference>
<dbReference type="PANTHER" id="PTHR47512:SF3">
    <property type="entry name" value="CHALCONE-FLAVONONE ISOMERASE FAMILY PROTEIN"/>
    <property type="match status" value="1"/>
</dbReference>
<feature type="compositionally biased region" description="Acidic residues" evidence="1">
    <location>
        <begin position="341"/>
        <end position="350"/>
    </location>
</feature>
<dbReference type="AlphaFoldDB" id="A0AAV8S2B6"/>
<dbReference type="EMBL" id="JAQQAF010000001">
    <property type="protein sequence ID" value="KAJ8513500.1"/>
    <property type="molecule type" value="Genomic_DNA"/>
</dbReference>
<evidence type="ECO:0008006" key="4">
    <source>
        <dbReference type="Google" id="ProtNLM"/>
    </source>
</evidence>
<evidence type="ECO:0000313" key="3">
    <source>
        <dbReference type="Proteomes" id="UP001222027"/>
    </source>
</evidence>
<sequence>METPSSARRITRSQAAAAANAQKSKQEESHPRSRNGGDREARAALLDITNDSPVVGLATGCLPVEKTPSSSAAKNPVRAGRTTASGEEVLRGQVRTLLQKVEEEAEFVGRPTSGQRLFPALLGVSRSPAQILAPTPANTPQIPNLSCSAGGGEGYDSMEVATPFVLSEEDHREVVVVASNPQDPLCPQECVINRALMFDSPEKSEMSGISTITSSPAYQSGSVSSFQEKSLEEDNSSIWSIQVNASAHSDGDDDELFEDFDEDEEEYEEEDEDLLGDLCEGMKKMSVLGDEFAGKHTRFVYNSDDEIQGEEEVTRRRAVSPSALVLKGLPAPEGKHLRFQDEDEEEEEED</sequence>
<gene>
    <name evidence="2" type="ORF">OPV22_003934</name>
</gene>
<evidence type="ECO:0000313" key="2">
    <source>
        <dbReference type="EMBL" id="KAJ8513500.1"/>
    </source>
</evidence>
<evidence type="ECO:0000256" key="1">
    <source>
        <dbReference type="SAM" id="MobiDB-lite"/>
    </source>
</evidence>
<reference evidence="2 3" key="1">
    <citation type="submission" date="2022-12" db="EMBL/GenBank/DDBJ databases">
        <title>Chromosome-scale assembly of the Ensete ventricosum genome.</title>
        <authorList>
            <person name="Dussert Y."/>
            <person name="Stocks J."/>
            <person name="Wendawek A."/>
            <person name="Woldeyes F."/>
            <person name="Nichols R.A."/>
            <person name="Borrell J.S."/>
        </authorList>
    </citation>
    <scope>NUCLEOTIDE SEQUENCE [LARGE SCALE GENOMIC DNA]</scope>
    <source>
        <strain evidence="3">cv. Maze</strain>
        <tissue evidence="2">Seeds</tissue>
    </source>
</reference>
<keyword evidence="3" id="KW-1185">Reference proteome</keyword>
<proteinExistence type="predicted"/>
<feature type="compositionally biased region" description="Low complexity" evidence="1">
    <location>
        <begin position="1"/>
        <end position="21"/>
    </location>
</feature>
<feature type="compositionally biased region" description="Basic and acidic residues" evidence="1">
    <location>
        <begin position="24"/>
        <end position="42"/>
    </location>
</feature>
<accession>A0AAV8S2B6</accession>
<organism evidence="2 3">
    <name type="scientific">Ensete ventricosum</name>
    <name type="common">Abyssinian banana</name>
    <name type="synonym">Musa ensete</name>
    <dbReference type="NCBI Taxonomy" id="4639"/>
    <lineage>
        <taxon>Eukaryota</taxon>
        <taxon>Viridiplantae</taxon>
        <taxon>Streptophyta</taxon>
        <taxon>Embryophyta</taxon>
        <taxon>Tracheophyta</taxon>
        <taxon>Spermatophyta</taxon>
        <taxon>Magnoliopsida</taxon>
        <taxon>Liliopsida</taxon>
        <taxon>Zingiberales</taxon>
        <taxon>Musaceae</taxon>
        <taxon>Ensete</taxon>
    </lineage>
</organism>
<name>A0AAV8S2B6_ENSVE</name>
<feature type="region of interest" description="Disordered" evidence="1">
    <location>
        <begin position="308"/>
        <end position="350"/>
    </location>
</feature>
<feature type="region of interest" description="Disordered" evidence="1">
    <location>
        <begin position="206"/>
        <end position="229"/>
    </location>
</feature>